<dbReference type="Pfam" id="PF12855">
    <property type="entry name" value="Ecl1"/>
    <property type="match status" value="1"/>
</dbReference>
<evidence type="ECO:0000313" key="2">
    <source>
        <dbReference type="EMBL" id="THY16563.1"/>
    </source>
</evidence>
<evidence type="ECO:0000256" key="1">
    <source>
        <dbReference type="SAM" id="MobiDB-lite"/>
    </source>
</evidence>
<proteinExistence type="predicted"/>
<protein>
    <submittedName>
        <fullName evidence="2">Uncharacterized protein</fullName>
    </submittedName>
</protein>
<name>A0A4V4JT62_AURPU</name>
<feature type="compositionally biased region" description="Low complexity" evidence="1">
    <location>
        <begin position="120"/>
        <end position="145"/>
    </location>
</feature>
<feature type="region of interest" description="Disordered" evidence="1">
    <location>
        <begin position="117"/>
        <end position="151"/>
    </location>
</feature>
<accession>A0A4V4JT62</accession>
<organism evidence="2 3">
    <name type="scientific">Aureobasidium pullulans</name>
    <name type="common">Black yeast</name>
    <name type="synonym">Pullularia pullulans</name>
    <dbReference type="NCBI Taxonomy" id="5580"/>
    <lineage>
        <taxon>Eukaryota</taxon>
        <taxon>Fungi</taxon>
        <taxon>Dikarya</taxon>
        <taxon>Ascomycota</taxon>
        <taxon>Pezizomycotina</taxon>
        <taxon>Dothideomycetes</taxon>
        <taxon>Dothideomycetidae</taxon>
        <taxon>Dothideales</taxon>
        <taxon>Saccotheciaceae</taxon>
        <taxon>Aureobasidium</taxon>
    </lineage>
</organism>
<comment type="caution">
    <text evidence="2">The sequence shown here is derived from an EMBL/GenBank/DDBJ whole genome shotgun (WGS) entry which is preliminary data.</text>
</comment>
<feature type="region of interest" description="Disordered" evidence="1">
    <location>
        <begin position="71"/>
        <end position="92"/>
    </location>
</feature>
<gene>
    <name evidence="2" type="ORF">D6D01_07680</name>
</gene>
<dbReference type="Proteomes" id="UP000306584">
    <property type="component" value="Unassembled WGS sequence"/>
</dbReference>
<feature type="compositionally biased region" description="Low complexity" evidence="1">
    <location>
        <begin position="74"/>
        <end position="91"/>
    </location>
</feature>
<sequence>MAWPSTSYLDNLFVYIREKHPPPSTSVNLSTHTSIQPSTMDCFLDFCLACDKQTSEGLYCSQACRLADLEKAGSSTPSSPFSPTLESSSRSYFPTTSAGFQLPEAFSFKPATMSTTFAESSSPRRALSPSSSRSSLSSSAGSQSSNIISEQARTELQTYVSAFDQTREMKRRSLSSH</sequence>
<dbReference type="AlphaFoldDB" id="A0A4V4JT62"/>
<dbReference type="InterPro" id="IPR024368">
    <property type="entry name" value="Ecl1/2/3"/>
</dbReference>
<reference evidence="2 3" key="1">
    <citation type="submission" date="2018-10" db="EMBL/GenBank/DDBJ databases">
        <title>Fifty Aureobasidium pullulans genomes reveal a recombining polyextremotolerant generalist.</title>
        <authorList>
            <person name="Gostincar C."/>
            <person name="Turk M."/>
            <person name="Zajc J."/>
            <person name="Gunde-Cimerman N."/>
        </authorList>
    </citation>
    <scope>NUCLEOTIDE SEQUENCE [LARGE SCALE GENOMIC DNA]</scope>
    <source>
        <strain evidence="2 3">EXF-6604</strain>
    </source>
</reference>
<dbReference type="EMBL" id="QZBD01000388">
    <property type="protein sequence ID" value="THY16563.1"/>
    <property type="molecule type" value="Genomic_DNA"/>
</dbReference>
<evidence type="ECO:0000313" key="3">
    <source>
        <dbReference type="Proteomes" id="UP000306584"/>
    </source>
</evidence>